<evidence type="ECO:0000313" key="12">
    <source>
        <dbReference type="Proteomes" id="UP000576792"/>
    </source>
</evidence>
<evidence type="ECO:0000256" key="2">
    <source>
        <dbReference type="ARBA" id="ARBA00012296"/>
    </source>
</evidence>
<dbReference type="Pfam" id="PF22700">
    <property type="entry name" value="MVD-like_N"/>
    <property type="match status" value="1"/>
</dbReference>
<dbReference type="EC" id="4.1.1.33" evidence="2"/>
<dbReference type="Pfam" id="PF18376">
    <property type="entry name" value="MDD_C"/>
    <property type="match status" value="1"/>
</dbReference>
<evidence type="ECO:0000313" key="11">
    <source>
        <dbReference type="EMBL" id="NJC55546.1"/>
    </source>
</evidence>
<dbReference type="EMBL" id="JAATJN010000001">
    <property type="protein sequence ID" value="NJC55546.1"/>
    <property type="molecule type" value="Genomic_DNA"/>
</dbReference>
<feature type="domain" description="Mvd1 C-terminal" evidence="9">
    <location>
        <begin position="173"/>
        <end position="299"/>
    </location>
</feature>
<dbReference type="FunFam" id="3.30.230.10:FF:000072">
    <property type="entry name" value="Diphosphomevalonate decarboxylase"/>
    <property type="match status" value="1"/>
</dbReference>
<evidence type="ECO:0000256" key="8">
    <source>
        <dbReference type="SAM" id="MobiDB-lite"/>
    </source>
</evidence>
<feature type="domain" description="Diphosphomevalonate decarboxylase-like N-terminal" evidence="10">
    <location>
        <begin position="8"/>
        <end position="161"/>
    </location>
</feature>
<evidence type="ECO:0000256" key="5">
    <source>
        <dbReference type="ARBA" id="ARBA00022840"/>
    </source>
</evidence>
<keyword evidence="3" id="KW-0444">Lipid biosynthesis</keyword>
<dbReference type="SUPFAM" id="SSF55060">
    <property type="entry name" value="GHMP Kinase, C-terminal domain"/>
    <property type="match status" value="1"/>
</dbReference>
<evidence type="ECO:0000256" key="4">
    <source>
        <dbReference type="ARBA" id="ARBA00022741"/>
    </source>
</evidence>
<dbReference type="PANTHER" id="PTHR10977:SF3">
    <property type="entry name" value="DIPHOSPHOMEVALONATE DECARBOXYLASE"/>
    <property type="match status" value="1"/>
</dbReference>
<dbReference type="InterPro" id="IPR041431">
    <property type="entry name" value="Mvd1_C"/>
</dbReference>
<dbReference type="Proteomes" id="UP000576792">
    <property type="component" value="Unassembled WGS sequence"/>
</dbReference>
<dbReference type="InterPro" id="IPR005935">
    <property type="entry name" value="Mev_decarb"/>
</dbReference>
<evidence type="ECO:0000256" key="3">
    <source>
        <dbReference type="ARBA" id="ARBA00022516"/>
    </source>
</evidence>
<feature type="region of interest" description="Disordered" evidence="8">
    <location>
        <begin position="312"/>
        <end position="354"/>
    </location>
</feature>
<accession>A0A846RU96</accession>
<name>A0A846RU96_9MICO</name>
<keyword evidence="4" id="KW-0547">Nucleotide-binding</keyword>
<dbReference type="InterPro" id="IPR029765">
    <property type="entry name" value="Mev_diP_decarb"/>
</dbReference>
<proteinExistence type="inferred from homology"/>
<evidence type="ECO:0000256" key="7">
    <source>
        <dbReference type="ARBA" id="ARBA00023239"/>
    </source>
</evidence>
<dbReference type="InterPro" id="IPR014721">
    <property type="entry name" value="Ribsml_uS5_D2-typ_fold_subgr"/>
</dbReference>
<keyword evidence="7 11" id="KW-0456">Lyase</keyword>
<dbReference type="PANTHER" id="PTHR10977">
    <property type="entry name" value="DIPHOSPHOMEVALONATE DECARBOXYLASE"/>
    <property type="match status" value="1"/>
</dbReference>
<protein>
    <recommendedName>
        <fullName evidence="2">diphosphomevalonate decarboxylase</fullName>
        <ecNumber evidence="2">4.1.1.33</ecNumber>
    </recommendedName>
</protein>
<keyword evidence="12" id="KW-1185">Reference proteome</keyword>
<dbReference type="InterPro" id="IPR036554">
    <property type="entry name" value="GHMP_kinase_C_sf"/>
</dbReference>
<dbReference type="GO" id="GO:0019287">
    <property type="term" value="P:isopentenyl diphosphate biosynthetic process, mevalonate pathway"/>
    <property type="evidence" value="ECO:0007669"/>
    <property type="project" value="InterPro"/>
</dbReference>
<dbReference type="Gene3D" id="3.30.230.10">
    <property type="match status" value="1"/>
</dbReference>
<dbReference type="AlphaFoldDB" id="A0A846RU96"/>
<dbReference type="PIRSF" id="PIRSF015950">
    <property type="entry name" value="Mev_P_decrbx"/>
    <property type="match status" value="1"/>
</dbReference>
<sequence length="354" mass="37090">MRTTTARAYPNIALIKYWGKRDEARILPAAGSLSMTLDAFETTTTVIPTPDGVADTLELDGQPADEEATRRIAAFLDHVRALAGSEQKVMVASRNSVPTGAGLASSASGFAALATAAAAAFELDLDTRDLSRLARLGSGSACRSVLPGVSVWHAGDDETSFAEPVSAPDMRMVVLTVDRGRKPISSRSAMRLTAATSPFYDAWVASTETSLSAMIDACSEGDFTRIGEITESHALRMHALIQSTTPPIRFLRPQSVAIFDAVEKLRENGLEAYSTADAGPNVVVLVRPENTEAVARALEGLGDIRIVGPGPGAQLLPEGSEVPSGAEVPEGSEGPEGAEISEGTEAPGSKEGRQ</sequence>
<keyword evidence="5" id="KW-0067">ATP-binding</keyword>
<dbReference type="GO" id="GO:0004163">
    <property type="term" value="F:diphosphomevalonate decarboxylase activity"/>
    <property type="evidence" value="ECO:0007669"/>
    <property type="project" value="UniProtKB-EC"/>
</dbReference>
<keyword evidence="6" id="KW-0443">Lipid metabolism</keyword>
<gene>
    <name evidence="11" type="ORF">BKA07_000581</name>
</gene>
<dbReference type="GO" id="GO:0005829">
    <property type="term" value="C:cytosol"/>
    <property type="evidence" value="ECO:0007669"/>
    <property type="project" value="InterPro"/>
</dbReference>
<dbReference type="InterPro" id="IPR053859">
    <property type="entry name" value="MVD-like_N"/>
</dbReference>
<dbReference type="InterPro" id="IPR020568">
    <property type="entry name" value="Ribosomal_Su5_D2-typ_SF"/>
</dbReference>
<dbReference type="NCBIfam" id="TIGR01240">
    <property type="entry name" value="mevDPdecarb"/>
    <property type="match status" value="1"/>
</dbReference>
<reference evidence="11 12" key="1">
    <citation type="submission" date="2020-03" db="EMBL/GenBank/DDBJ databases">
        <title>Sequencing the genomes of 1000 actinobacteria strains.</title>
        <authorList>
            <person name="Klenk H.-P."/>
        </authorList>
    </citation>
    <scope>NUCLEOTIDE SEQUENCE [LARGE SCALE GENOMIC DNA]</scope>
    <source>
        <strain evidence="11 12">DSM 18964</strain>
    </source>
</reference>
<dbReference type="SUPFAM" id="SSF54211">
    <property type="entry name" value="Ribosomal protein S5 domain 2-like"/>
    <property type="match status" value="1"/>
</dbReference>
<evidence type="ECO:0000259" key="10">
    <source>
        <dbReference type="Pfam" id="PF22700"/>
    </source>
</evidence>
<dbReference type="RefSeq" id="WP_167949569.1">
    <property type="nucleotide sequence ID" value="NZ_BAAAPQ010000026.1"/>
</dbReference>
<dbReference type="Gene3D" id="3.30.70.890">
    <property type="entry name" value="GHMP kinase, C-terminal domain"/>
    <property type="match status" value="1"/>
</dbReference>
<comment type="similarity">
    <text evidence="1">Belongs to the diphosphomevalonate decarboxylase family.</text>
</comment>
<evidence type="ECO:0000256" key="1">
    <source>
        <dbReference type="ARBA" id="ARBA00008831"/>
    </source>
</evidence>
<evidence type="ECO:0000256" key="6">
    <source>
        <dbReference type="ARBA" id="ARBA00023098"/>
    </source>
</evidence>
<dbReference type="GO" id="GO:0005524">
    <property type="term" value="F:ATP binding"/>
    <property type="evidence" value="ECO:0007669"/>
    <property type="project" value="UniProtKB-KW"/>
</dbReference>
<evidence type="ECO:0000259" key="9">
    <source>
        <dbReference type="Pfam" id="PF18376"/>
    </source>
</evidence>
<comment type="caution">
    <text evidence="11">The sequence shown here is derived from an EMBL/GenBank/DDBJ whole genome shotgun (WGS) entry which is preliminary data.</text>
</comment>
<organism evidence="11 12">
    <name type="scientific">Brevibacterium marinum</name>
    <dbReference type="NCBI Taxonomy" id="418643"/>
    <lineage>
        <taxon>Bacteria</taxon>
        <taxon>Bacillati</taxon>
        <taxon>Actinomycetota</taxon>
        <taxon>Actinomycetes</taxon>
        <taxon>Micrococcales</taxon>
        <taxon>Brevibacteriaceae</taxon>
        <taxon>Brevibacterium</taxon>
    </lineage>
</organism>